<keyword evidence="7" id="KW-0408">Iron</keyword>
<evidence type="ECO:0000256" key="4">
    <source>
        <dbReference type="ARBA" id="ARBA00022691"/>
    </source>
</evidence>
<evidence type="ECO:0000256" key="7">
    <source>
        <dbReference type="ARBA" id="ARBA00023004"/>
    </source>
</evidence>
<dbReference type="EMBL" id="VSSQ01020628">
    <property type="protein sequence ID" value="MPM65638.1"/>
    <property type="molecule type" value="Genomic_DNA"/>
</dbReference>
<dbReference type="GO" id="GO:0046872">
    <property type="term" value="F:metal ion binding"/>
    <property type="evidence" value="ECO:0007669"/>
    <property type="project" value="UniProtKB-KW"/>
</dbReference>
<keyword evidence="6 10" id="KW-0560">Oxidoreductase</keyword>
<dbReference type="SFLD" id="SFLDS00029">
    <property type="entry name" value="Radical_SAM"/>
    <property type="match status" value="1"/>
</dbReference>
<dbReference type="InterPro" id="IPR012839">
    <property type="entry name" value="Organic_radical_activase"/>
</dbReference>
<dbReference type="PROSITE" id="PS51918">
    <property type="entry name" value="RADICAL_SAM"/>
    <property type="match status" value="1"/>
</dbReference>
<comment type="similarity">
    <text evidence="2">Belongs to the organic radical-activating enzymes family.</text>
</comment>
<proteinExistence type="inferred from homology"/>
<sequence>MIKGRIHSIESMGLVDGPGIRTVVFIQGCKLRCAYCHNPDTWNLNSGIEVTPEEVIKKILRFKPYFSRSGGGVTFSGGDPLVQPEFLLEMLKLCKANGIHTAIDTAGYGDGNYDEILKYTDLVLLDIKHINSDGYVVLTGRDTKDVNTFLEALRRSKTRVWVRHVVVPGYTDTEDHMKKIAEIITNEVPNVDKIELLPYHVLGVNKYEKLGISYRLDGVEPMNKEKAKQLQDYLVSLVNSDSKTNSKIS</sequence>
<dbReference type="GO" id="GO:0051539">
    <property type="term" value="F:4 iron, 4 sulfur cluster binding"/>
    <property type="evidence" value="ECO:0007669"/>
    <property type="project" value="UniProtKB-KW"/>
</dbReference>
<gene>
    <name evidence="10" type="primary">pflA_11</name>
    <name evidence="10" type="ORF">SDC9_112535</name>
</gene>
<dbReference type="InterPro" id="IPR058240">
    <property type="entry name" value="rSAM_sf"/>
</dbReference>
<evidence type="ECO:0000256" key="2">
    <source>
        <dbReference type="ARBA" id="ARBA00009777"/>
    </source>
</evidence>
<dbReference type="Gene3D" id="3.20.20.70">
    <property type="entry name" value="Aldolase class I"/>
    <property type="match status" value="1"/>
</dbReference>
<dbReference type="InterPro" id="IPR001989">
    <property type="entry name" value="Radical_activat_CS"/>
</dbReference>
<keyword evidence="10" id="KW-0456">Lyase</keyword>
<dbReference type="InterPro" id="IPR007197">
    <property type="entry name" value="rSAM"/>
</dbReference>
<dbReference type="InterPro" id="IPR013785">
    <property type="entry name" value="Aldolase_TIM"/>
</dbReference>
<dbReference type="AlphaFoldDB" id="A0A645BKL4"/>
<dbReference type="SFLD" id="SFLDG01066">
    <property type="entry name" value="organic_radical-activating_enz"/>
    <property type="match status" value="1"/>
</dbReference>
<evidence type="ECO:0000256" key="5">
    <source>
        <dbReference type="ARBA" id="ARBA00022723"/>
    </source>
</evidence>
<keyword evidence="10" id="KW-0670">Pyruvate</keyword>
<accession>A0A645BKL4</accession>
<dbReference type="PROSITE" id="PS01087">
    <property type="entry name" value="RADICAL_ACTIVATING"/>
    <property type="match status" value="1"/>
</dbReference>
<evidence type="ECO:0000256" key="8">
    <source>
        <dbReference type="ARBA" id="ARBA00023014"/>
    </source>
</evidence>
<organism evidence="10">
    <name type="scientific">bioreactor metagenome</name>
    <dbReference type="NCBI Taxonomy" id="1076179"/>
    <lineage>
        <taxon>unclassified sequences</taxon>
        <taxon>metagenomes</taxon>
        <taxon>ecological metagenomes</taxon>
    </lineage>
</organism>
<dbReference type="PANTHER" id="PTHR30352:SF5">
    <property type="entry name" value="PYRUVATE FORMATE-LYASE 1-ACTIVATING ENZYME"/>
    <property type="match status" value="1"/>
</dbReference>
<evidence type="ECO:0000256" key="1">
    <source>
        <dbReference type="ARBA" id="ARBA00001966"/>
    </source>
</evidence>
<evidence type="ECO:0000256" key="3">
    <source>
        <dbReference type="ARBA" id="ARBA00022485"/>
    </source>
</evidence>
<keyword evidence="3" id="KW-0004">4Fe-4S</keyword>
<dbReference type="GO" id="GO:0016829">
    <property type="term" value="F:lyase activity"/>
    <property type="evidence" value="ECO:0007669"/>
    <property type="project" value="UniProtKB-KW"/>
</dbReference>
<name>A0A645BKL4_9ZZZZ</name>
<reference evidence="10" key="1">
    <citation type="submission" date="2019-08" db="EMBL/GenBank/DDBJ databases">
        <authorList>
            <person name="Kucharzyk K."/>
            <person name="Murdoch R.W."/>
            <person name="Higgins S."/>
            <person name="Loffler F."/>
        </authorList>
    </citation>
    <scope>NUCLEOTIDE SEQUENCE</scope>
</reference>
<dbReference type="PANTHER" id="PTHR30352">
    <property type="entry name" value="PYRUVATE FORMATE-LYASE-ACTIVATING ENZYME"/>
    <property type="match status" value="1"/>
</dbReference>
<dbReference type="PIRSF" id="PIRSF000371">
    <property type="entry name" value="PFL_act_enz"/>
    <property type="match status" value="1"/>
</dbReference>
<evidence type="ECO:0000256" key="6">
    <source>
        <dbReference type="ARBA" id="ARBA00023002"/>
    </source>
</evidence>
<dbReference type="EC" id="1.97.1.4" evidence="10"/>
<comment type="cofactor">
    <cofactor evidence="1">
        <name>[4Fe-4S] cluster</name>
        <dbReference type="ChEBI" id="CHEBI:49883"/>
    </cofactor>
</comment>
<dbReference type="SUPFAM" id="SSF102114">
    <property type="entry name" value="Radical SAM enzymes"/>
    <property type="match status" value="1"/>
</dbReference>
<evidence type="ECO:0000259" key="9">
    <source>
        <dbReference type="PROSITE" id="PS51918"/>
    </source>
</evidence>
<dbReference type="InterPro" id="IPR012838">
    <property type="entry name" value="PFL1_activating"/>
</dbReference>
<dbReference type="InterPro" id="IPR034457">
    <property type="entry name" value="Organic_radical-activating"/>
</dbReference>
<protein>
    <submittedName>
        <fullName evidence="10">Pyruvate formate-lyase 1-activating enzyme</fullName>
        <ecNumber evidence="10">1.97.1.4</ecNumber>
    </submittedName>
</protein>
<dbReference type="CDD" id="cd01335">
    <property type="entry name" value="Radical_SAM"/>
    <property type="match status" value="1"/>
</dbReference>
<feature type="domain" description="Radical SAM core" evidence="9">
    <location>
        <begin position="15"/>
        <end position="237"/>
    </location>
</feature>
<dbReference type="GO" id="GO:0043365">
    <property type="term" value="F:[formate-C-acetyltransferase]-activating enzyme activity"/>
    <property type="evidence" value="ECO:0007669"/>
    <property type="project" value="UniProtKB-EC"/>
</dbReference>
<comment type="caution">
    <text evidence="10">The sequence shown here is derived from an EMBL/GenBank/DDBJ whole genome shotgun (WGS) entry which is preliminary data.</text>
</comment>
<keyword evidence="4" id="KW-0949">S-adenosyl-L-methionine</keyword>
<keyword evidence="5" id="KW-0479">Metal-binding</keyword>
<evidence type="ECO:0000313" key="10">
    <source>
        <dbReference type="EMBL" id="MPM65638.1"/>
    </source>
</evidence>
<keyword evidence="8" id="KW-0411">Iron-sulfur</keyword>
<dbReference type="Pfam" id="PF04055">
    <property type="entry name" value="Radical_SAM"/>
    <property type="match status" value="1"/>
</dbReference>
<dbReference type="NCBIfam" id="TIGR02493">
    <property type="entry name" value="PFLA"/>
    <property type="match status" value="1"/>
</dbReference>